<organism evidence="1 2">
    <name type="scientific">Candidatus Nitrosomaritimum aestuariumsis</name>
    <dbReference type="NCBI Taxonomy" id="3342354"/>
    <lineage>
        <taxon>Archaea</taxon>
        <taxon>Nitrososphaerota</taxon>
        <taxon>Nitrososphaeria</taxon>
        <taxon>Nitrosopumilales</taxon>
        <taxon>Nitrosopumilaceae</taxon>
        <taxon>Candidatus Nitrosomaritimum</taxon>
    </lineage>
</organism>
<protein>
    <submittedName>
        <fullName evidence="1">Uncharacterized protein</fullName>
    </submittedName>
</protein>
<evidence type="ECO:0000313" key="1">
    <source>
        <dbReference type="EMBL" id="MBA4454269.1"/>
    </source>
</evidence>
<comment type="caution">
    <text evidence="1">The sequence shown here is derived from an EMBL/GenBank/DDBJ whole genome shotgun (WGS) entry which is preliminary data.</text>
</comment>
<name>A0AC60W3S9_9ARCH</name>
<evidence type="ECO:0000313" key="2">
    <source>
        <dbReference type="Proteomes" id="UP000526786"/>
    </source>
</evidence>
<sequence>MKIGLVIIIFGLIMIVCGLILFYSIPTDPSLDDSIRSLKHGGTFAGLMGIGVVMAGILLHLMAREEPQIQDFDV</sequence>
<accession>A0AC60W3S9</accession>
<dbReference type="EMBL" id="JACENC010000188">
    <property type="protein sequence ID" value="MBA4454269.1"/>
    <property type="molecule type" value="Genomic_DNA"/>
</dbReference>
<reference evidence="1 2" key="1">
    <citation type="journal article" date="2020" name="Appl. Environ. Microbiol.">
        <title>Genomic Characteristics of a Novel Species of Ammonia-Oxidizing Archaea from the Jiulong River Estuary.</title>
        <authorList>
            <person name="Zou D."/>
            <person name="Wan R."/>
            <person name="Han L."/>
            <person name="Xu M.N."/>
            <person name="Liu Y."/>
            <person name="Liu H."/>
            <person name="Kao S.J."/>
            <person name="Li M."/>
        </authorList>
    </citation>
    <scope>NUCLEOTIDE SEQUENCE [LARGE SCALE GENOMIC DNA]</scope>
    <source>
        <strain evidence="1">W2bin3</strain>
    </source>
</reference>
<dbReference type="Proteomes" id="UP000526786">
    <property type="component" value="Unassembled WGS sequence"/>
</dbReference>
<proteinExistence type="predicted"/>
<gene>
    <name evidence="1" type="ORF">H2B05_04920</name>
</gene>